<feature type="domain" description="HNH nuclease" evidence="1">
    <location>
        <begin position="108"/>
        <end position="185"/>
    </location>
</feature>
<gene>
    <name evidence="2" type="ORF">BDV98DRAFT_513256</name>
</gene>
<dbReference type="OrthoDB" id="2142759at2759"/>
<evidence type="ECO:0000259" key="1">
    <source>
        <dbReference type="Pfam" id="PF13391"/>
    </source>
</evidence>
<feature type="non-terminal residue" evidence="2">
    <location>
        <position position="1"/>
    </location>
</feature>
<dbReference type="EMBL" id="ML178844">
    <property type="protein sequence ID" value="TFK97875.1"/>
    <property type="molecule type" value="Genomic_DNA"/>
</dbReference>
<dbReference type="Proteomes" id="UP000305067">
    <property type="component" value="Unassembled WGS sequence"/>
</dbReference>
<evidence type="ECO:0000313" key="3">
    <source>
        <dbReference type="Proteomes" id="UP000305067"/>
    </source>
</evidence>
<evidence type="ECO:0000313" key="2">
    <source>
        <dbReference type="EMBL" id="TFK97875.1"/>
    </source>
</evidence>
<dbReference type="STRING" id="1884261.A0A5C3Q715"/>
<proteinExistence type="predicted"/>
<reference evidence="2 3" key="1">
    <citation type="journal article" date="2019" name="Nat. Ecol. Evol.">
        <title>Megaphylogeny resolves global patterns of mushroom evolution.</title>
        <authorList>
            <person name="Varga T."/>
            <person name="Krizsan K."/>
            <person name="Foldi C."/>
            <person name="Dima B."/>
            <person name="Sanchez-Garcia M."/>
            <person name="Sanchez-Ramirez S."/>
            <person name="Szollosi G.J."/>
            <person name="Szarkandi J.G."/>
            <person name="Papp V."/>
            <person name="Albert L."/>
            <person name="Andreopoulos W."/>
            <person name="Angelini C."/>
            <person name="Antonin V."/>
            <person name="Barry K.W."/>
            <person name="Bougher N.L."/>
            <person name="Buchanan P."/>
            <person name="Buyck B."/>
            <person name="Bense V."/>
            <person name="Catcheside P."/>
            <person name="Chovatia M."/>
            <person name="Cooper J."/>
            <person name="Damon W."/>
            <person name="Desjardin D."/>
            <person name="Finy P."/>
            <person name="Geml J."/>
            <person name="Haridas S."/>
            <person name="Hughes K."/>
            <person name="Justo A."/>
            <person name="Karasinski D."/>
            <person name="Kautmanova I."/>
            <person name="Kiss B."/>
            <person name="Kocsube S."/>
            <person name="Kotiranta H."/>
            <person name="LaButti K.M."/>
            <person name="Lechner B.E."/>
            <person name="Liimatainen K."/>
            <person name="Lipzen A."/>
            <person name="Lukacs Z."/>
            <person name="Mihaltcheva S."/>
            <person name="Morgado L.N."/>
            <person name="Niskanen T."/>
            <person name="Noordeloos M.E."/>
            <person name="Ohm R.A."/>
            <person name="Ortiz-Santana B."/>
            <person name="Ovrebo C."/>
            <person name="Racz N."/>
            <person name="Riley R."/>
            <person name="Savchenko A."/>
            <person name="Shiryaev A."/>
            <person name="Soop K."/>
            <person name="Spirin V."/>
            <person name="Szebenyi C."/>
            <person name="Tomsovsky M."/>
            <person name="Tulloss R.E."/>
            <person name="Uehling J."/>
            <person name="Grigoriev I.V."/>
            <person name="Vagvolgyi C."/>
            <person name="Papp T."/>
            <person name="Martin F.M."/>
            <person name="Miettinen O."/>
            <person name="Hibbett D.S."/>
            <person name="Nagy L.G."/>
        </authorList>
    </citation>
    <scope>NUCLEOTIDE SEQUENCE [LARGE SCALE GENOMIC DNA]</scope>
    <source>
        <strain evidence="2 3">CBS 309.79</strain>
    </source>
</reference>
<dbReference type="AlphaFoldDB" id="A0A5C3Q715"/>
<dbReference type="Pfam" id="PF13391">
    <property type="entry name" value="HNH_2"/>
    <property type="match status" value="1"/>
</dbReference>
<name>A0A5C3Q715_9AGAR</name>
<protein>
    <recommendedName>
        <fullName evidence="1">HNH nuclease domain-containing protein</fullName>
    </recommendedName>
</protein>
<accession>A0A5C3Q715</accession>
<keyword evidence="3" id="KW-1185">Reference proteome</keyword>
<sequence length="282" mass="31978">ILLKGFIQHGSVSIKSFYDCLDIIIISHHSWLLFKRSDSATADGQPLQRDSTDAMPEGNFILLQPGKPFPFIWLTTERHQPRTLSRNLSSTPRVPSFTSRVRERDRRCCVSGKRVPLNYFGNMRAAHIHPIAHADLWNTCHMYEWILDDASEGEQGPTKINSVQNGLLLRSDIHDLWDDCLLGVNVDDDYRIVSFGPDADFDGHNLYINPAIPLKYRPSPELLRSHFKQCVLANMKGAGARDDLWDREDSHDLSGQVWQKASGGYSRLELELATRLKGVITA</sequence>
<organism evidence="2 3">
    <name type="scientific">Pterulicium gracile</name>
    <dbReference type="NCBI Taxonomy" id="1884261"/>
    <lineage>
        <taxon>Eukaryota</taxon>
        <taxon>Fungi</taxon>
        <taxon>Dikarya</taxon>
        <taxon>Basidiomycota</taxon>
        <taxon>Agaricomycotina</taxon>
        <taxon>Agaricomycetes</taxon>
        <taxon>Agaricomycetidae</taxon>
        <taxon>Agaricales</taxon>
        <taxon>Pleurotineae</taxon>
        <taxon>Pterulaceae</taxon>
        <taxon>Pterulicium</taxon>
    </lineage>
</organism>
<dbReference type="InterPro" id="IPR003615">
    <property type="entry name" value="HNH_nuc"/>
</dbReference>